<evidence type="ECO:0000313" key="6">
    <source>
        <dbReference type="EMBL" id="VDK28583.1"/>
    </source>
</evidence>
<dbReference type="InterPro" id="IPR017964">
    <property type="entry name" value="DNA-dir_DNA_pol_B_CS"/>
</dbReference>
<dbReference type="PANTHER" id="PTHR45812">
    <property type="entry name" value="DNA POLYMERASE ZETA CATALYTIC SUBUNIT"/>
    <property type="match status" value="1"/>
</dbReference>
<dbReference type="PROSITE" id="PS00116">
    <property type="entry name" value="DNA_POLYMERASE_B"/>
    <property type="match status" value="1"/>
</dbReference>
<keyword evidence="7" id="KW-1185">Reference proteome</keyword>
<dbReference type="Gene3D" id="3.90.1600.10">
    <property type="entry name" value="Palm domain of DNA polymerase"/>
    <property type="match status" value="1"/>
</dbReference>
<evidence type="ECO:0000256" key="4">
    <source>
        <dbReference type="ARBA" id="ARBA00022932"/>
    </source>
</evidence>
<dbReference type="AlphaFoldDB" id="A0A183CW72"/>
<evidence type="ECO:0000313" key="7">
    <source>
        <dbReference type="Proteomes" id="UP000271098"/>
    </source>
</evidence>
<dbReference type="GO" id="GO:0042276">
    <property type="term" value="P:error-prone translesion synthesis"/>
    <property type="evidence" value="ECO:0007669"/>
    <property type="project" value="TreeGrafter"/>
</dbReference>
<evidence type="ECO:0000259" key="5">
    <source>
        <dbReference type="Pfam" id="PF00136"/>
    </source>
</evidence>
<dbReference type="GO" id="GO:0005634">
    <property type="term" value="C:nucleus"/>
    <property type="evidence" value="ECO:0007669"/>
    <property type="project" value="TreeGrafter"/>
</dbReference>
<dbReference type="GO" id="GO:0003677">
    <property type="term" value="F:DNA binding"/>
    <property type="evidence" value="ECO:0007669"/>
    <property type="project" value="InterPro"/>
</dbReference>
<reference evidence="8" key="1">
    <citation type="submission" date="2016-06" db="UniProtKB">
        <authorList>
            <consortium name="WormBaseParasite"/>
        </authorList>
    </citation>
    <scope>IDENTIFICATION</scope>
</reference>
<reference evidence="6 7" key="2">
    <citation type="submission" date="2018-11" db="EMBL/GenBank/DDBJ databases">
        <authorList>
            <consortium name="Pathogen Informatics"/>
        </authorList>
    </citation>
    <scope>NUCLEOTIDE SEQUENCE [LARGE SCALE GENOMIC DNA]</scope>
</reference>
<dbReference type="InterPro" id="IPR030559">
    <property type="entry name" value="PolZ_Rev3"/>
</dbReference>
<dbReference type="InterPro" id="IPR043502">
    <property type="entry name" value="DNA/RNA_pol_sf"/>
</dbReference>
<dbReference type="GO" id="GO:0000724">
    <property type="term" value="P:double-strand break repair via homologous recombination"/>
    <property type="evidence" value="ECO:0007669"/>
    <property type="project" value="TreeGrafter"/>
</dbReference>
<sequence>MVNNGSYGGARVIYGDTDSMFVLCPGSSRAEAFEIGRKIADDVTNANPNPVKLKLEKIMHPLILESKKRYVGMSYESINEDEGIFDAVGIETVRRDSCPLVSRVLEKALRLLFEGDMSRMVRYLDMQLSNLDKMPVSDFVFSREYRKSYAESAVVASKLIAEKREAICPRNVPEVGERVPYVIISGEPHSTLISCVREPWEFIADHRLTLNFEYYVQRQVLPSLQRALDYVPLKIEWHCPVIAGCYRLVFLNFFGCFFFL</sequence>
<dbReference type="GO" id="GO:0000166">
    <property type="term" value="F:nucleotide binding"/>
    <property type="evidence" value="ECO:0007669"/>
    <property type="project" value="InterPro"/>
</dbReference>
<dbReference type="WBParaSite" id="GPUH_0000071301-mRNA-1">
    <property type="protein sequence ID" value="GPUH_0000071301-mRNA-1"/>
    <property type="gene ID" value="GPUH_0000071301"/>
</dbReference>
<keyword evidence="4" id="KW-0239">DNA-directed DNA polymerase</keyword>
<evidence type="ECO:0000313" key="8">
    <source>
        <dbReference type="WBParaSite" id="GPUH_0000071301-mRNA-1"/>
    </source>
</evidence>
<dbReference type="GO" id="GO:0003887">
    <property type="term" value="F:DNA-directed DNA polymerase activity"/>
    <property type="evidence" value="ECO:0007669"/>
    <property type="project" value="UniProtKB-KW"/>
</dbReference>
<proteinExistence type="predicted"/>
<feature type="domain" description="DNA-directed DNA polymerase family B multifunctional" evidence="5">
    <location>
        <begin position="9"/>
        <end position="229"/>
    </location>
</feature>
<gene>
    <name evidence="6" type="ORF">GPUH_LOCUS713</name>
</gene>
<dbReference type="GO" id="GO:0016035">
    <property type="term" value="C:zeta DNA polymerase complex"/>
    <property type="evidence" value="ECO:0007669"/>
    <property type="project" value="InterPro"/>
</dbReference>
<dbReference type="SUPFAM" id="SSF56672">
    <property type="entry name" value="DNA/RNA polymerases"/>
    <property type="match status" value="1"/>
</dbReference>
<dbReference type="PANTHER" id="PTHR45812:SF1">
    <property type="entry name" value="DNA POLYMERASE ZETA CATALYTIC SUBUNIT"/>
    <property type="match status" value="1"/>
</dbReference>
<accession>A0A183CW72</accession>
<protein>
    <recommendedName>
        <fullName evidence="1">DNA-directed DNA polymerase</fullName>
        <ecNumber evidence="1">2.7.7.7</ecNumber>
    </recommendedName>
</protein>
<dbReference type="EMBL" id="UYRT01000701">
    <property type="protein sequence ID" value="VDK28583.1"/>
    <property type="molecule type" value="Genomic_DNA"/>
</dbReference>
<dbReference type="Pfam" id="PF00136">
    <property type="entry name" value="DNA_pol_B"/>
    <property type="match status" value="1"/>
</dbReference>
<name>A0A183CW72_9BILA</name>
<evidence type="ECO:0000256" key="3">
    <source>
        <dbReference type="ARBA" id="ARBA00022695"/>
    </source>
</evidence>
<evidence type="ECO:0000256" key="1">
    <source>
        <dbReference type="ARBA" id="ARBA00012417"/>
    </source>
</evidence>
<dbReference type="EC" id="2.7.7.7" evidence="1"/>
<keyword evidence="3" id="KW-0548">Nucleotidyltransferase</keyword>
<dbReference type="InterPro" id="IPR023211">
    <property type="entry name" value="DNA_pol_palm_dom_sf"/>
</dbReference>
<evidence type="ECO:0000256" key="2">
    <source>
        <dbReference type="ARBA" id="ARBA00022679"/>
    </source>
</evidence>
<dbReference type="Gene3D" id="1.10.132.60">
    <property type="entry name" value="DNA polymerase family B, C-terminal domain"/>
    <property type="match status" value="1"/>
</dbReference>
<dbReference type="InterPro" id="IPR042087">
    <property type="entry name" value="DNA_pol_B_thumb"/>
</dbReference>
<dbReference type="InterPro" id="IPR006134">
    <property type="entry name" value="DNA-dir_DNA_pol_B_multi_dom"/>
</dbReference>
<keyword evidence="2" id="KW-0808">Transferase</keyword>
<dbReference type="Proteomes" id="UP000271098">
    <property type="component" value="Unassembled WGS sequence"/>
</dbReference>
<organism evidence="8">
    <name type="scientific">Gongylonema pulchrum</name>
    <dbReference type="NCBI Taxonomy" id="637853"/>
    <lineage>
        <taxon>Eukaryota</taxon>
        <taxon>Metazoa</taxon>
        <taxon>Ecdysozoa</taxon>
        <taxon>Nematoda</taxon>
        <taxon>Chromadorea</taxon>
        <taxon>Rhabditida</taxon>
        <taxon>Spirurina</taxon>
        <taxon>Spiruromorpha</taxon>
        <taxon>Spiruroidea</taxon>
        <taxon>Gongylonematidae</taxon>
        <taxon>Gongylonema</taxon>
    </lineage>
</organism>
<dbReference type="OrthoDB" id="2414538at2759"/>